<accession>A0ACD3VIX7</accession>
<name>A0ACD3VIX7_9BRAD</name>
<sequence length="66" mass="7153">MLAITMATSDTPAKKIPLLSFIGFLQYGFVAAMDASRARIDTQFHEPAIFCRCVGDENDSNAIASL</sequence>
<organism evidence="1 2">
    <name type="scientific">Bradyrhizobium quebecense</name>
    <dbReference type="NCBI Taxonomy" id="2748629"/>
    <lineage>
        <taxon>Bacteria</taxon>
        <taxon>Pseudomonadati</taxon>
        <taxon>Pseudomonadota</taxon>
        <taxon>Alphaproteobacteria</taxon>
        <taxon>Hyphomicrobiales</taxon>
        <taxon>Nitrobacteraceae</taxon>
        <taxon>Bradyrhizobium</taxon>
    </lineage>
</organism>
<protein>
    <submittedName>
        <fullName evidence="1">Uncharacterized protein</fullName>
    </submittedName>
</protein>
<dbReference type="Proteomes" id="UP000692816">
    <property type="component" value="Chromosome"/>
</dbReference>
<gene>
    <name evidence="1" type="ORF">J4P68_0017605</name>
</gene>
<proteinExistence type="predicted"/>
<dbReference type="EMBL" id="CP088282">
    <property type="protein sequence ID" value="UGY06434.1"/>
    <property type="molecule type" value="Genomic_DNA"/>
</dbReference>
<evidence type="ECO:0000313" key="2">
    <source>
        <dbReference type="Proteomes" id="UP000692816"/>
    </source>
</evidence>
<evidence type="ECO:0000313" key="1">
    <source>
        <dbReference type="EMBL" id="UGY06434.1"/>
    </source>
</evidence>
<keyword evidence="2" id="KW-1185">Reference proteome</keyword>
<reference evidence="1 2" key="1">
    <citation type="journal article" date="2021" name="Int. J. Syst. Evol. Microbiol.">
        <title>Bradyrhizobium septentrionale sp. nov. (sv. septentrionale) and Bradyrhizobium quebecense sp. nov. (sv. septentrionale) associated with legumes native to Canada possess rearranged symbiosis genes and numerous insertion sequences.</title>
        <authorList>
            <person name="Bromfield E.S.P."/>
            <person name="Cloutier S."/>
        </authorList>
    </citation>
    <scope>NUCLEOTIDE SEQUENCE [LARGE SCALE GENOMIC DNA]</scope>
    <source>
        <strain evidence="1 2">12S5</strain>
    </source>
</reference>